<organism evidence="1">
    <name type="scientific">uncultured Coleofasciculus sp</name>
    <dbReference type="NCBI Taxonomy" id="1267456"/>
    <lineage>
        <taxon>Bacteria</taxon>
        <taxon>Bacillati</taxon>
        <taxon>Cyanobacteriota</taxon>
        <taxon>Cyanophyceae</taxon>
        <taxon>Coleofasciculales</taxon>
        <taxon>Coleofasciculaceae</taxon>
        <taxon>Coleofasciculus</taxon>
        <taxon>environmental samples</taxon>
    </lineage>
</organism>
<name>A0A6J4K4P2_9CYAN</name>
<dbReference type="AlphaFoldDB" id="A0A6J4K4P2"/>
<accession>A0A6J4K4P2</accession>
<sequence length="68" mass="7398">MTQPKISELTTEQIALLPIIWDEWSGIGLDTAPTDKRKAEEAIALPQTSTLEIANLVNNSNGSTYIGK</sequence>
<proteinExistence type="predicted"/>
<reference evidence="1" key="1">
    <citation type="submission" date="2020-02" db="EMBL/GenBank/DDBJ databases">
        <authorList>
            <person name="Meier V. D."/>
        </authorList>
    </citation>
    <scope>NUCLEOTIDE SEQUENCE</scope>
    <source>
        <strain evidence="1">AVDCRST_MAG92</strain>
    </source>
</reference>
<dbReference type="EMBL" id="CADCTM010000820">
    <property type="protein sequence ID" value="CAA9295517.1"/>
    <property type="molecule type" value="Genomic_DNA"/>
</dbReference>
<protein>
    <submittedName>
        <fullName evidence="1">Uncharacterized protein</fullName>
    </submittedName>
</protein>
<evidence type="ECO:0000313" key="1">
    <source>
        <dbReference type="EMBL" id="CAA9295517.1"/>
    </source>
</evidence>
<gene>
    <name evidence="1" type="ORF">AVDCRST_MAG92-4669</name>
</gene>